<comment type="caution">
    <text evidence="7">The sequence shown here is derived from an EMBL/GenBank/DDBJ whole genome shotgun (WGS) entry which is preliminary data.</text>
</comment>
<comment type="catalytic activity">
    <reaction evidence="4">
        <text>(R)-pantoate + NADP(+) = 2-dehydropantoate + NADPH + H(+)</text>
        <dbReference type="Rhea" id="RHEA:16233"/>
        <dbReference type="ChEBI" id="CHEBI:11561"/>
        <dbReference type="ChEBI" id="CHEBI:15378"/>
        <dbReference type="ChEBI" id="CHEBI:15980"/>
        <dbReference type="ChEBI" id="CHEBI:57783"/>
        <dbReference type="ChEBI" id="CHEBI:58349"/>
        <dbReference type="EC" id="1.1.1.169"/>
    </reaction>
</comment>
<keyword evidence="3 4" id="KW-0560">Oxidoreductase</keyword>
<dbReference type="EC" id="1.1.1.169" evidence="4"/>
<name>A0ABT4PSB9_9MYCO</name>
<evidence type="ECO:0000256" key="4">
    <source>
        <dbReference type="RuleBase" id="RU362068"/>
    </source>
</evidence>
<dbReference type="SUPFAM" id="SSF51735">
    <property type="entry name" value="NAD(P)-binding Rossmann-fold domains"/>
    <property type="match status" value="1"/>
</dbReference>
<evidence type="ECO:0000256" key="1">
    <source>
        <dbReference type="ARBA" id="ARBA00007870"/>
    </source>
</evidence>
<reference evidence="7" key="1">
    <citation type="submission" date="2022-12" db="EMBL/GenBank/DDBJ databases">
        <authorList>
            <person name="Deng Y."/>
            <person name="Zhang Y.-Q."/>
        </authorList>
    </citation>
    <scope>NUCLEOTIDE SEQUENCE</scope>
    <source>
        <strain evidence="7">CPCC 205372</strain>
    </source>
</reference>
<evidence type="ECO:0000256" key="3">
    <source>
        <dbReference type="ARBA" id="ARBA00023002"/>
    </source>
</evidence>
<evidence type="ECO:0000259" key="6">
    <source>
        <dbReference type="Pfam" id="PF08546"/>
    </source>
</evidence>
<gene>
    <name evidence="7" type="ORF">O6P37_11265</name>
</gene>
<organism evidence="7 8">
    <name type="scientific">Mycobacterium hippophais</name>
    <dbReference type="NCBI Taxonomy" id="3016340"/>
    <lineage>
        <taxon>Bacteria</taxon>
        <taxon>Bacillati</taxon>
        <taxon>Actinomycetota</taxon>
        <taxon>Actinomycetes</taxon>
        <taxon>Mycobacteriales</taxon>
        <taxon>Mycobacteriaceae</taxon>
        <taxon>Mycobacterium</taxon>
    </lineage>
</organism>
<dbReference type="InterPro" id="IPR036291">
    <property type="entry name" value="NAD(P)-bd_dom_sf"/>
</dbReference>
<dbReference type="InterPro" id="IPR008927">
    <property type="entry name" value="6-PGluconate_DH-like_C_sf"/>
</dbReference>
<dbReference type="InterPro" id="IPR013332">
    <property type="entry name" value="KPR_N"/>
</dbReference>
<dbReference type="NCBIfam" id="TIGR00745">
    <property type="entry name" value="apbA_panE"/>
    <property type="match status" value="1"/>
</dbReference>
<accession>A0ABT4PSB9</accession>
<keyword evidence="4" id="KW-0566">Pantothenate biosynthesis</keyword>
<dbReference type="RefSeq" id="WP_269894123.1">
    <property type="nucleotide sequence ID" value="NZ_JAPZPY010000003.1"/>
</dbReference>
<dbReference type="Pfam" id="PF02558">
    <property type="entry name" value="ApbA"/>
    <property type="match status" value="1"/>
</dbReference>
<comment type="function">
    <text evidence="4">Catalyzes the NADPH-dependent reduction of ketopantoate into pantoic acid.</text>
</comment>
<proteinExistence type="inferred from homology"/>
<dbReference type="Proteomes" id="UP001142153">
    <property type="component" value="Unassembled WGS sequence"/>
</dbReference>
<dbReference type="EMBL" id="JAPZPY010000003">
    <property type="protein sequence ID" value="MCZ8379444.1"/>
    <property type="molecule type" value="Genomic_DNA"/>
</dbReference>
<dbReference type="PANTHER" id="PTHR21708:SF26">
    <property type="entry name" value="2-DEHYDROPANTOATE 2-REDUCTASE"/>
    <property type="match status" value="1"/>
</dbReference>
<evidence type="ECO:0000313" key="7">
    <source>
        <dbReference type="EMBL" id="MCZ8379444.1"/>
    </source>
</evidence>
<dbReference type="PANTHER" id="PTHR21708">
    <property type="entry name" value="PROBABLE 2-DEHYDROPANTOATE 2-REDUCTASE"/>
    <property type="match status" value="1"/>
</dbReference>
<keyword evidence="2 4" id="KW-0521">NADP</keyword>
<dbReference type="SUPFAM" id="SSF48179">
    <property type="entry name" value="6-phosphogluconate dehydrogenase C-terminal domain-like"/>
    <property type="match status" value="1"/>
</dbReference>
<dbReference type="InterPro" id="IPR051402">
    <property type="entry name" value="KPR-Related"/>
</dbReference>
<comment type="similarity">
    <text evidence="1 4">Belongs to the ketopantoate reductase family.</text>
</comment>
<comment type="pathway">
    <text evidence="4">Cofactor biosynthesis; (R)-pantothenate biosynthesis; (R)-pantoate from 3-methyl-2-oxobutanoate: step 2/2.</text>
</comment>
<dbReference type="InterPro" id="IPR003710">
    <property type="entry name" value="ApbA"/>
</dbReference>
<evidence type="ECO:0000313" key="8">
    <source>
        <dbReference type="Proteomes" id="UP001142153"/>
    </source>
</evidence>
<dbReference type="GO" id="GO:0008677">
    <property type="term" value="F:2-dehydropantoate 2-reductase activity"/>
    <property type="evidence" value="ECO:0007669"/>
    <property type="project" value="UniProtKB-EC"/>
</dbReference>
<feature type="domain" description="Ketopantoate reductase C-terminal" evidence="6">
    <location>
        <begin position="179"/>
        <end position="296"/>
    </location>
</feature>
<dbReference type="Pfam" id="PF08546">
    <property type="entry name" value="ApbA_C"/>
    <property type="match status" value="1"/>
</dbReference>
<dbReference type="InterPro" id="IPR013752">
    <property type="entry name" value="KPA_reductase"/>
</dbReference>
<dbReference type="Gene3D" id="3.40.50.720">
    <property type="entry name" value="NAD(P)-binding Rossmann-like Domain"/>
    <property type="match status" value="1"/>
</dbReference>
<protein>
    <recommendedName>
        <fullName evidence="4">2-dehydropantoate 2-reductase</fullName>
        <ecNumber evidence="4">1.1.1.169</ecNumber>
    </recommendedName>
    <alternativeName>
        <fullName evidence="4">Ketopantoate reductase</fullName>
    </alternativeName>
</protein>
<feature type="domain" description="Ketopantoate reductase N-terminal" evidence="5">
    <location>
        <begin position="5"/>
        <end position="151"/>
    </location>
</feature>
<keyword evidence="8" id="KW-1185">Reference proteome</keyword>
<dbReference type="Gene3D" id="1.10.1040.10">
    <property type="entry name" value="N-(1-d-carboxylethyl)-l-norvaline Dehydrogenase, domain 2"/>
    <property type="match status" value="1"/>
</dbReference>
<sequence>MMDTLIVGAGATGGYFGARLHQSDRAPTFLVRPRRAQTLRQRGLRLHSPSGTQVVQPRLLTTDAIDRHYDLILLAVKATDLDTAIDTTRPAVGPDTLLVPILNGMSHFAVLDELFGRNAVLGGIAKVVTSLTDDGDIHQFAEGASLTIGKRAEGTDPVRFDRAAVTLDVEGVGFALSEDIDRDLWHKWVFIASIGAANCLLGGTAGEIAAVAGGTDVATGLIEEAASISAAAGFPLDPSSIAELFHDPTSNLTSSMYRDVRSARRAEAEPILGDLVRRGRALGVDVPLLNAAAVALRVWSNRRDTAEQ</sequence>
<evidence type="ECO:0000256" key="2">
    <source>
        <dbReference type="ARBA" id="ARBA00022857"/>
    </source>
</evidence>
<evidence type="ECO:0000259" key="5">
    <source>
        <dbReference type="Pfam" id="PF02558"/>
    </source>
</evidence>
<dbReference type="InterPro" id="IPR013328">
    <property type="entry name" value="6PGD_dom2"/>
</dbReference>